<evidence type="ECO:0000256" key="1">
    <source>
        <dbReference type="SAM" id="MobiDB-lite"/>
    </source>
</evidence>
<organism evidence="8">
    <name type="scientific">Bradyrhizobium diazoefficiens</name>
    <dbReference type="NCBI Taxonomy" id="1355477"/>
    <lineage>
        <taxon>Bacteria</taxon>
        <taxon>Pseudomonadati</taxon>
        <taxon>Pseudomonadota</taxon>
        <taxon>Alphaproteobacteria</taxon>
        <taxon>Hyphomicrobiales</taxon>
        <taxon>Nitrobacteraceae</taxon>
        <taxon>Bradyrhizobium</taxon>
    </lineage>
</organism>
<dbReference type="EMBL" id="AP023093">
    <property type="protein sequence ID" value="BCE42693.1"/>
    <property type="molecule type" value="Genomic_DNA"/>
</dbReference>
<evidence type="ECO:0000313" key="4">
    <source>
        <dbReference type="EMBL" id="BCE42693.1"/>
    </source>
</evidence>
<reference evidence="7" key="7">
    <citation type="submission" date="2020-05" db="EMBL/GenBank/DDBJ databases">
        <title>Complete genome sequence of Bradyrhizobium diazoefficiens XF6 isolated from soybean nodule.</title>
        <authorList>
            <person name="Noda R."/>
            <person name="Kakizaki K."/>
            <person name="Minamisawa K."/>
        </authorList>
    </citation>
    <scope>NUCLEOTIDE SEQUENCE</scope>
    <source>
        <strain evidence="7">XF6</strain>
    </source>
</reference>
<name>A0A810BP72_9BRAD</name>
<evidence type="ECO:0000313" key="9">
    <source>
        <dbReference type="EMBL" id="BCE86236.1"/>
    </source>
</evidence>
<dbReference type="EMBL" id="AP023091">
    <property type="protein sequence ID" value="BCE25259.1"/>
    <property type="molecule type" value="Genomic_DNA"/>
</dbReference>
<dbReference type="EMBL" id="AP023099">
    <property type="protein sequence ID" value="BCE95014.1"/>
    <property type="molecule type" value="Genomic_DNA"/>
</dbReference>
<reference evidence="5" key="5">
    <citation type="submission" date="2020-05" db="EMBL/GenBank/DDBJ databases">
        <title>Complete genome sequence of Bradyrhizobium diazoefficiens XF4 isolated from soybean nodule.</title>
        <authorList>
            <person name="Noda R."/>
            <person name="Kakizaki K."/>
            <person name="Minamisawa K."/>
        </authorList>
    </citation>
    <scope>NUCLEOTIDE SEQUENCE</scope>
    <source>
        <strain evidence="5">XF4</strain>
    </source>
</reference>
<dbReference type="EMBL" id="AP023092">
    <property type="protein sequence ID" value="BCE34013.1"/>
    <property type="molecule type" value="Genomic_DNA"/>
</dbReference>
<feature type="compositionally biased region" description="Polar residues" evidence="1">
    <location>
        <begin position="19"/>
        <end position="37"/>
    </location>
</feature>
<dbReference type="EMBL" id="AP023097">
    <property type="protein sequence ID" value="BCE77619.1"/>
    <property type="molecule type" value="Genomic_DNA"/>
</dbReference>
<reference evidence="10" key="2">
    <citation type="submission" date="2020-05" db="EMBL/GenBank/DDBJ databases">
        <title>Complete genome sequence of Bradyrhizobium diazoefficiens XF10 isolated from soybean nodule.</title>
        <authorList>
            <person name="Noda R."/>
            <person name="Kakizaki K."/>
            <person name="Minamisawa K."/>
        </authorList>
    </citation>
    <scope>NUCLEOTIDE SEQUENCE</scope>
    <source>
        <strain evidence="10">XF10</strain>
    </source>
</reference>
<evidence type="ECO:0000313" key="2">
    <source>
        <dbReference type="EMBL" id="BCE25259.1"/>
    </source>
</evidence>
<accession>A0A810BP72</accession>
<evidence type="ECO:0000313" key="3">
    <source>
        <dbReference type="EMBL" id="BCE34013.1"/>
    </source>
</evidence>
<evidence type="ECO:0000313" key="6">
    <source>
        <dbReference type="EMBL" id="BCE60259.1"/>
    </source>
</evidence>
<gene>
    <name evidence="10" type="ORF">XF10B_78120</name>
    <name evidence="2" type="ORF">XF1B_79400</name>
    <name evidence="3" type="ORF">XF2B_77820</name>
    <name evidence="4" type="ORF">XF3B_77240</name>
    <name evidence="5" type="ORF">XF4B_78670</name>
    <name evidence="6" type="ORF">XF5B_77710</name>
    <name evidence="7" type="ORF">XF6B_77420</name>
    <name evidence="8" type="ORF">XF8B_77300</name>
    <name evidence="9" type="ORF">XF9B_76570</name>
</gene>
<evidence type="ECO:0000313" key="10">
    <source>
        <dbReference type="EMBL" id="BCE95014.1"/>
    </source>
</evidence>
<evidence type="ECO:0000313" key="8">
    <source>
        <dbReference type="EMBL" id="BCE77619.1"/>
    </source>
</evidence>
<sequence length="59" mass="6040">MPTSRSAAPVRDLLNQAIAGNSGEQIRSTSPSKSAFSGSGLFRLEPAAGAAAIEKLKKP</sequence>
<dbReference type="AlphaFoldDB" id="A0A810BP72"/>
<dbReference type="EMBL" id="AP023098">
    <property type="protein sequence ID" value="BCE86236.1"/>
    <property type="molecule type" value="Genomic_DNA"/>
</dbReference>
<dbReference type="GeneID" id="46496271"/>
<reference evidence="8" key="8">
    <citation type="submission" date="2020-05" db="EMBL/GenBank/DDBJ databases">
        <title>Complete genome sequence of Bradyrhizobium diazoefficiens XF8 isolated from soybean nodule.</title>
        <authorList>
            <person name="Noda R."/>
            <person name="Kakizaki K."/>
            <person name="Minamisawa K."/>
        </authorList>
    </citation>
    <scope>NUCLEOTIDE SEQUENCE</scope>
    <source>
        <strain evidence="8">XF8</strain>
    </source>
</reference>
<reference evidence="6" key="6">
    <citation type="submission" date="2020-05" db="EMBL/GenBank/DDBJ databases">
        <title>Complete genome sequence of Bradyrhizobium diazoefficiens XF5 isolated from soybean nodule.</title>
        <authorList>
            <person name="Noda R."/>
            <person name="Kakizaki K."/>
            <person name="Minamisawa K."/>
        </authorList>
    </citation>
    <scope>NUCLEOTIDE SEQUENCE</scope>
    <source>
        <strain evidence="6">XF5</strain>
    </source>
</reference>
<dbReference type="RefSeq" id="WP_028172872.1">
    <property type="nucleotide sequence ID" value="NZ_AJQI01000068.1"/>
</dbReference>
<dbReference type="EMBL" id="AP023094">
    <property type="protein sequence ID" value="BCE51518.1"/>
    <property type="molecule type" value="Genomic_DNA"/>
</dbReference>
<proteinExistence type="predicted"/>
<reference evidence="3" key="3">
    <citation type="submission" date="2020-05" db="EMBL/GenBank/DDBJ databases">
        <title>Complete genome sequence of Bradyrhizobium diazoefficiens XF2 isolated from soybean nodule.</title>
        <authorList>
            <person name="Noda R."/>
            <person name="Kakizaki K."/>
            <person name="Minamisawa K."/>
        </authorList>
    </citation>
    <scope>NUCLEOTIDE SEQUENCE</scope>
    <source>
        <strain evidence="3">XF2</strain>
    </source>
</reference>
<evidence type="ECO:0000313" key="5">
    <source>
        <dbReference type="EMBL" id="BCE51518.1"/>
    </source>
</evidence>
<protein>
    <submittedName>
        <fullName evidence="8">Uncharacterized protein</fullName>
    </submittedName>
</protein>
<dbReference type="EMBL" id="AP023096">
    <property type="protein sequence ID" value="BCE68943.1"/>
    <property type="molecule type" value="Genomic_DNA"/>
</dbReference>
<reference evidence="2" key="1">
    <citation type="submission" date="2020-05" db="EMBL/GenBank/DDBJ databases">
        <title>Complete genome sequence of Bradyrhizobium diazoefficiens XF1 isolated from soybean nodule.</title>
        <authorList>
            <person name="Noda R."/>
            <person name="Kakizaki K."/>
            <person name="Minamisawa K."/>
        </authorList>
    </citation>
    <scope>NUCLEOTIDE SEQUENCE</scope>
    <source>
        <strain evidence="2">XF1</strain>
    </source>
</reference>
<reference evidence="4" key="4">
    <citation type="submission" date="2020-05" db="EMBL/GenBank/DDBJ databases">
        <title>Complete genome sequence of Bradyrhizobium diazoefficiens XF3 isolated from soybean nodule.</title>
        <authorList>
            <person name="Noda R."/>
            <person name="Kakizaki K."/>
            <person name="Minamisawa K."/>
        </authorList>
    </citation>
    <scope>NUCLEOTIDE SEQUENCE</scope>
    <source>
        <strain evidence="4">XF3</strain>
    </source>
</reference>
<reference evidence="9" key="9">
    <citation type="submission" date="2020-05" db="EMBL/GenBank/DDBJ databases">
        <title>Complete genome sequence of Bradyrhizobium diazoefficiens XF9 isolated from soybean nodule.</title>
        <authorList>
            <person name="Noda R."/>
            <person name="Kakizaki K."/>
            <person name="Minamisawa K."/>
        </authorList>
    </citation>
    <scope>NUCLEOTIDE SEQUENCE</scope>
    <source>
        <strain evidence="9">XF9</strain>
    </source>
</reference>
<evidence type="ECO:0000313" key="7">
    <source>
        <dbReference type="EMBL" id="BCE68943.1"/>
    </source>
</evidence>
<feature type="region of interest" description="Disordered" evidence="1">
    <location>
        <begin position="19"/>
        <end position="39"/>
    </location>
</feature>
<dbReference type="EMBL" id="AP023095">
    <property type="protein sequence ID" value="BCE60259.1"/>
    <property type="molecule type" value="Genomic_DNA"/>
</dbReference>